<dbReference type="SUPFAM" id="SSF53756">
    <property type="entry name" value="UDP-Glycosyltransferase/glycogen phosphorylase"/>
    <property type="match status" value="1"/>
</dbReference>
<dbReference type="PANTHER" id="PTHR12526">
    <property type="entry name" value="GLYCOSYLTRANSFERASE"/>
    <property type="match status" value="1"/>
</dbReference>
<name>A0ABS0J6I8_9BACT</name>
<keyword evidence="2" id="KW-0808">Transferase</keyword>
<dbReference type="Proteomes" id="UP001194469">
    <property type="component" value="Unassembled WGS sequence"/>
</dbReference>
<accession>A0ABS0J6I8</accession>
<dbReference type="CDD" id="cd03801">
    <property type="entry name" value="GT4_PimA-like"/>
    <property type="match status" value="1"/>
</dbReference>
<sequence>MVTAASHAPGNAGILGNAGITGHAGVRRPSESAGSAPSAHSGPQASCAPRRVLHVVSSLGLGGTEKVMQLLLTRLAPSRFQRAVWSPADGPRATPLREAGVTTFIGGDLGSVAARLLPHIVHVHRAGWPQPELLRPLRTAFRQAPDAARSPDGNADAPPRRLPAIVETNVFGRHDPSPSGQLIDVTLFVSRFCAERFARVQGIAAVPPRWRVLYNPVDTALFARLTPPPAERDYTRPVLGRLSRPDPGKWSPLALHILPVLRREMPHFRYDVVGGTPDAERYVREHGLSDNVRFLPPLRDDTELSVFFNELSLLAHANDTGESFGLAIAEAMAAGLPVVTHPCPGLRDNAQLELVEHGVTGLVAETADDYAGAVLHLLRHPETARRMGEAGRRKAAALFDADMQARALEALYDEVCPPEMACKEAP</sequence>
<evidence type="ECO:0000313" key="5">
    <source>
        <dbReference type="EMBL" id="MBG3878080.1"/>
    </source>
</evidence>
<evidence type="ECO:0000313" key="6">
    <source>
        <dbReference type="Proteomes" id="UP001194469"/>
    </source>
</evidence>
<dbReference type="Pfam" id="PF00534">
    <property type="entry name" value="Glycos_transf_1"/>
    <property type="match status" value="1"/>
</dbReference>
<organism evidence="5 6">
    <name type="scientific">Nitratidesulfovibrio oxamicus</name>
    <dbReference type="NCBI Taxonomy" id="32016"/>
    <lineage>
        <taxon>Bacteria</taxon>
        <taxon>Pseudomonadati</taxon>
        <taxon>Thermodesulfobacteriota</taxon>
        <taxon>Desulfovibrionia</taxon>
        <taxon>Desulfovibrionales</taxon>
        <taxon>Desulfovibrionaceae</taxon>
        <taxon>Nitratidesulfovibrio</taxon>
    </lineage>
</organism>
<evidence type="ECO:0000256" key="2">
    <source>
        <dbReference type="ARBA" id="ARBA00022679"/>
    </source>
</evidence>
<dbReference type="InterPro" id="IPR001296">
    <property type="entry name" value="Glyco_trans_1"/>
</dbReference>
<keyword evidence="6" id="KW-1185">Reference proteome</keyword>
<comment type="caution">
    <text evidence="5">The sequence shown here is derived from an EMBL/GenBank/DDBJ whole genome shotgun (WGS) entry which is preliminary data.</text>
</comment>
<proteinExistence type="predicted"/>
<keyword evidence="1" id="KW-0328">Glycosyltransferase</keyword>
<evidence type="ECO:0000259" key="4">
    <source>
        <dbReference type="Pfam" id="PF00534"/>
    </source>
</evidence>
<dbReference type="PANTHER" id="PTHR12526:SF510">
    <property type="entry name" value="D-INOSITOL 3-PHOSPHATE GLYCOSYLTRANSFERASE"/>
    <property type="match status" value="1"/>
</dbReference>
<protein>
    <submittedName>
        <fullName evidence="5">Glycosyltransferase family 4 protein</fullName>
    </submittedName>
</protein>
<feature type="region of interest" description="Disordered" evidence="3">
    <location>
        <begin position="21"/>
        <end position="46"/>
    </location>
</feature>
<evidence type="ECO:0000256" key="1">
    <source>
        <dbReference type="ARBA" id="ARBA00022676"/>
    </source>
</evidence>
<reference evidence="5 6" key="1">
    <citation type="submission" date="2019-08" db="EMBL/GenBank/DDBJ databases">
        <authorList>
            <person name="Luo N."/>
        </authorList>
    </citation>
    <scope>NUCLEOTIDE SEQUENCE [LARGE SCALE GENOMIC DNA]</scope>
    <source>
        <strain evidence="5 6">NCIMB 9442</strain>
    </source>
</reference>
<dbReference type="EMBL" id="VRYY01000461">
    <property type="protein sequence ID" value="MBG3878080.1"/>
    <property type="molecule type" value="Genomic_DNA"/>
</dbReference>
<dbReference type="Gene3D" id="3.40.50.2000">
    <property type="entry name" value="Glycogen Phosphorylase B"/>
    <property type="match status" value="1"/>
</dbReference>
<gene>
    <name evidence="5" type="ORF">FVW20_13950</name>
</gene>
<feature type="compositionally biased region" description="Low complexity" evidence="3">
    <location>
        <begin position="31"/>
        <end position="46"/>
    </location>
</feature>
<feature type="domain" description="Glycosyl transferase family 1" evidence="4">
    <location>
        <begin position="249"/>
        <end position="393"/>
    </location>
</feature>
<evidence type="ECO:0000256" key="3">
    <source>
        <dbReference type="SAM" id="MobiDB-lite"/>
    </source>
</evidence>